<comment type="caution">
    <text evidence="3">The sequence shown here is derived from an EMBL/GenBank/DDBJ whole genome shotgun (WGS) entry which is preliminary data.</text>
</comment>
<sequence length="629" mass="71968">MLIMDGGLLNNILQVYIILIVYKLCITSGQHLFEKYHSEGEYIKASCPFGEVIYFETVSYPSTNNYISWYCDYPIQQAEWRPEIKGCNGRRVCNIKSIHEKCNPCPAEFGCTQYEYISYGCMSNERYEQCKGRNIALNCYRDSINVLSVTHGWRYNCIKQRSMYCKKNETIEYAQWERLNELEEMCNGRSNCNVYSSPTGNCYANQRYVQNNFERILYNCIPKRTTIVTSTELSKRVTLATITALPLTATTTQLTSSAKPSRKPTDPPDTTGTLSTVTISTRNSITTNKITTNTLNSTIASTALGVSHVAIILSSILGLLGIVLVVVLLVWIIKRKRSRVQRTALAKSPENVAFMYANANERVNNTNAIVQNKRVDEPDLIPNDTHDIEHEQSPGNITDIYAHIHKPITSQWDNPTAKNDDHQLEKRLPDNHIQHEDDNQFNDTPKMDENIYYATLGDDVGAPYQHKHSPLPPIPAKMDNYDYAAGNDDDQSKTDEAITDDYNTIHFGTRKPKTGKENNETYGHLDRDKPYVRDNSNNNIEINDVKDVQHLYTRVDKKKDRTDKSDWNQGTRKDPQFAVADDVSDMYAHVNKIKQLPLTDKEKQSRVRNEINDMYAKVQKKEKQNSENI</sequence>
<dbReference type="EMBL" id="CAIIXF020000009">
    <property type="protein sequence ID" value="CAH1793885.1"/>
    <property type="molecule type" value="Genomic_DNA"/>
</dbReference>
<dbReference type="Proteomes" id="UP000749559">
    <property type="component" value="Unassembled WGS sequence"/>
</dbReference>
<evidence type="ECO:0008006" key="5">
    <source>
        <dbReference type="Google" id="ProtNLM"/>
    </source>
</evidence>
<gene>
    <name evidence="3" type="ORF">OFUS_LOCUS18675</name>
</gene>
<feature type="transmembrane region" description="Helical" evidence="2">
    <location>
        <begin position="309"/>
        <end position="333"/>
    </location>
</feature>
<proteinExistence type="predicted"/>
<reference evidence="3" key="1">
    <citation type="submission" date="2022-03" db="EMBL/GenBank/DDBJ databases">
        <authorList>
            <person name="Martin C."/>
        </authorList>
    </citation>
    <scope>NUCLEOTIDE SEQUENCE</scope>
</reference>
<evidence type="ECO:0000313" key="3">
    <source>
        <dbReference type="EMBL" id="CAH1793885.1"/>
    </source>
</evidence>
<feature type="compositionally biased region" description="Basic and acidic residues" evidence="1">
    <location>
        <begin position="514"/>
        <end position="532"/>
    </location>
</feature>
<feature type="region of interest" description="Disordered" evidence="1">
    <location>
        <begin position="506"/>
        <end position="534"/>
    </location>
</feature>
<feature type="compositionally biased region" description="Basic and acidic residues" evidence="1">
    <location>
        <begin position="619"/>
        <end position="629"/>
    </location>
</feature>
<evidence type="ECO:0000256" key="2">
    <source>
        <dbReference type="SAM" id="Phobius"/>
    </source>
</evidence>
<feature type="region of interest" description="Disordered" evidence="1">
    <location>
        <begin position="253"/>
        <end position="274"/>
    </location>
</feature>
<keyword evidence="2" id="KW-0812">Transmembrane</keyword>
<keyword evidence="2" id="KW-1133">Transmembrane helix</keyword>
<dbReference type="CDD" id="cd22823">
    <property type="entry name" value="Gal_Rha_Lectin"/>
    <property type="match status" value="1"/>
</dbReference>
<feature type="region of interest" description="Disordered" evidence="1">
    <location>
        <begin position="597"/>
        <end position="629"/>
    </location>
</feature>
<evidence type="ECO:0000313" key="4">
    <source>
        <dbReference type="Proteomes" id="UP000749559"/>
    </source>
</evidence>
<accession>A0A8S4PJ92</accession>
<keyword evidence="4" id="KW-1185">Reference proteome</keyword>
<dbReference type="AlphaFoldDB" id="A0A8S4PJ92"/>
<feature type="compositionally biased region" description="Basic and acidic residues" evidence="1">
    <location>
        <begin position="599"/>
        <end position="611"/>
    </location>
</feature>
<keyword evidence="2" id="KW-0472">Membrane</keyword>
<organism evidence="3 4">
    <name type="scientific">Owenia fusiformis</name>
    <name type="common">Polychaete worm</name>
    <dbReference type="NCBI Taxonomy" id="6347"/>
    <lineage>
        <taxon>Eukaryota</taxon>
        <taxon>Metazoa</taxon>
        <taxon>Spiralia</taxon>
        <taxon>Lophotrochozoa</taxon>
        <taxon>Annelida</taxon>
        <taxon>Polychaeta</taxon>
        <taxon>Sedentaria</taxon>
        <taxon>Canalipalpata</taxon>
        <taxon>Sabellida</taxon>
        <taxon>Oweniida</taxon>
        <taxon>Oweniidae</taxon>
        <taxon>Owenia</taxon>
    </lineage>
</organism>
<protein>
    <recommendedName>
        <fullName evidence="5">SUEL-type lectin domain-containing protein</fullName>
    </recommendedName>
</protein>
<evidence type="ECO:0000256" key="1">
    <source>
        <dbReference type="SAM" id="MobiDB-lite"/>
    </source>
</evidence>
<name>A0A8S4PJ92_OWEFU</name>